<feature type="region of interest" description="Disordered" evidence="1">
    <location>
        <begin position="1"/>
        <end position="28"/>
    </location>
</feature>
<keyword evidence="3" id="KW-1185">Reference proteome</keyword>
<evidence type="ECO:0000313" key="2">
    <source>
        <dbReference type="EMBL" id="WMV09134.1"/>
    </source>
</evidence>
<gene>
    <name evidence="2" type="ORF">MTR67_002519</name>
</gene>
<sequence length="114" mass="13014">MHQKCNPKERRNVEDQGVPNAPEVQSQEKVANAEFWDAIQMLNQMVANQDGQQRGDRQDVADTSRIREFLSINPPEFTSSSVTRDPNNFVEELQKVFEVMHVVDAEQVELSATN</sequence>
<feature type="compositionally biased region" description="Basic and acidic residues" evidence="1">
    <location>
        <begin position="1"/>
        <end position="14"/>
    </location>
</feature>
<dbReference type="AlphaFoldDB" id="A0AAF0PQA3"/>
<evidence type="ECO:0000313" key="3">
    <source>
        <dbReference type="Proteomes" id="UP001234989"/>
    </source>
</evidence>
<protein>
    <recommendedName>
        <fullName evidence="4">Gag-pol polyprotein</fullName>
    </recommendedName>
</protein>
<accession>A0AAF0PQA3</accession>
<dbReference type="Proteomes" id="UP001234989">
    <property type="component" value="Chromosome 1"/>
</dbReference>
<organism evidence="2 3">
    <name type="scientific">Solanum verrucosum</name>
    <dbReference type="NCBI Taxonomy" id="315347"/>
    <lineage>
        <taxon>Eukaryota</taxon>
        <taxon>Viridiplantae</taxon>
        <taxon>Streptophyta</taxon>
        <taxon>Embryophyta</taxon>
        <taxon>Tracheophyta</taxon>
        <taxon>Spermatophyta</taxon>
        <taxon>Magnoliopsida</taxon>
        <taxon>eudicotyledons</taxon>
        <taxon>Gunneridae</taxon>
        <taxon>Pentapetalae</taxon>
        <taxon>asterids</taxon>
        <taxon>lamiids</taxon>
        <taxon>Solanales</taxon>
        <taxon>Solanaceae</taxon>
        <taxon>Solanoideae</taxon>
        <taxon>Solaneae</taxon>
        <taxon>Solanum</taxon>
    </lineage>
</organism>
<dbReference type="EMBL" id="CP133612">
    <property type="protein sequence ID" value="WMV09134.1"/>
    <property type="molecule type" value="Genomic_DNA"/>
</dbReference>
<evidence type="ECO:0008006" key="4">
    <source>
        <dbReference type="Google" id="ProtNLM"/>
    </source>
</evidence>
<reference evidence="2" key="1">
    <citation type="submission" date="2023-08" db="EMBL/GenBank/DDBJ databases">
        <title>A de novo genome assembly of Solanum verrucosum Schlechtendal, a Mexican diploid species geographically isolated from the other diploid A-genome species in potato relatives.</title>
        <authorList>
            <person name="Hosaka K."/>
        </authorList>
    </citation>
    <scope>NUCLEOTIDE SEQUENCE</scope>
    <source>
        <tissue evidence="2">Young leaves</tissue>
    </source>
</reference>
<evidence type="ECO:0000256" key="1">
    <source>
        <dbReference type="SAM" id="MobiDB-lite"/>
    </source>
</evidence>
<proteinExistence type="predicted"/>
<name>A0AAF0PQA3_SOLVR</name>